<evidence type="ECO:0000256" key="15">
    <source>
        <dbReference type="RuleBase" id="RU363031"/>
    </source>
</evidence>
<feature type="domain" description="RNA polymerase Rpb2" evidence="20">
    <location>
        <begin position="684"/>
        <end position="746"/>
    </location>
</feature>
<dbReference type="InterPro" id="IPR007647">
    <property type="entry name" value="RNA_pol_Rpb2_5"/>
</dbReference>
<dbReference type="PROSITE" id="PS00018">
    <property type="entry name" value="EF_HAND_1"/>
    <property type="match status" value="1"/>
</dbReference>
<evidence type="ECO:0000313" key="23">
    <source>
        <dbReference type="Proteomes" id="UP001152759"/>
    </source>
</evidence>
<keyword evidence="23" id="KW-1185">Reference proteome</keyword>
<evidence type="ECO:0000259" key="21">
    <source>
        <dbReference type="Pfam" id="PF04567"/>
    </source>
</evidence>
<dbReference type="Pfam" id="PF04561">
    <property type="entry name" value="RNA_pol_Rpb2_2"/>
    <property type="match status" value="1"/>
</dbReference>
<evidence type="ECO:0000259" key="16">
    <source>
        <dbReference type="Pfam" id="PF00562"/>
    </source>
</evidence>
<evidence type="ECO:0000256" key="2">
    <source>
        <dbReference type="ARBA" id="ARBA00006835"/>
    </source>
</evidence>
<protein>
    <recommendedName>
        <fullName evidence="15">DNA-directed RNA polymerase subunit beta</fullName>
        <ecNumber evidence="15">2.7.7.6</ecNumber>
    </recommendedName>
</protein>
<name>A0A9P0FA27_BEMTA</name>
<evidence type="ECO:0000256" key="7">
    <source>
        <dbReference type="ARBA" id="ARBA00022771"/>
    </source>
</evidence>
<comment type="subcellular location">
    <subcellularLocation>
        <location evidence="1">Nucleus</location>
    </subcellularLocation>
</comment>
<dbReference type="SUPFAM" id="SSF64484">
    <property type="entry name" value="beta and beta-prime subunits of DNA dependent RNA-polymerase"/>
    <property type="match status" value="1"/>
</dbReference>
<feature type="domain" description="DNA-directed RNA polymerase subunit 2 hybrid-binding" evidence="16">
    <location>
        <begin position="825"/>
        <end position="1198"/>
    </location>
</feature>
<dbReference type="GO" id="GO:0032549">
    <property type="term" value="F:ribonucleoside binding"/>
    <property type="evidence" value="ECO:0007669"/>
    <property type="project" value="InterPro"/>
</dbReference>
<evidence type="ECO:0000256" key="1">
    <source>
        <dbReference type="ARBA" id="ARBA00004123"/>
    </source>
</evidence>
<organism evidence="22 23">
    <name type="scientific">Bemisia tabaci</name>
    <name type="common">Sweetpotato whitefly</name>
    <name type="synonym">Aleurodes tabaci</name>
    <dbReference type="NCBI Taxonomy" id="7038"/>
    <lineage>
        <taxon>Eukaryota</taxon>
        <taxon>Metazoa</taxon>
        <taxon>Ecdysozoa</taxon>
        <taxon>Arthropoda</taxon>
        <taxon>Hexapoda</taxon>
        <taxon>Insecta</taxon>
        <taxon>Pterygota</taxon>
        <taxon>Neoptera</taxon>
        <taxon>Paraneoptera</taxon>
        <taxon>Hemiptera</taxon>
        <taxon>Sternorrhyncha</taxon>
        <taxon>Aleyrodoidea</taxon>
        <taxon>Aleyrodidae</taxon>
        <taxon>Aleyrodinae</taxon>
        <taxon>Bemisia</taxon>
    </lineage>
</organism>
<evidence type="ECO:0000259" key="19">
    <source>
        <dbReference type="Pfam" id="PF04565"/>
    </source>
</evidence>
<evidence type="ECO:0000256" key="8">
    <source>
        <dbReference type="ARBA" id="ARBA00022833"/>
    </source>
</evidence>
<comment type="catalytic activity">
    <reaction evidence="13 15">
        <text>RNA(n) + a ribonucleoside 5'-triphosphate = RNA(n+1) + diphosphate</text>
        <dbReference type="Rhea" id="RHEA:21248"/>
        <dbReference type="Rhea" id="RHEA-COMP:14527"/>
        <dbReference type="Rhea" id="RHEA-COMP:17342"/>
        <dbReference type="ChEBI" id="CHEBI:33019"/>
        <dbReference type="ChEBI" id="CHEBI:61557"/>
        <dbReference type="ChEBI" id="CHEBI:140395"/>
        <dbReference type="EC" id="2.7.7.6"/>
    </reaction>
</comment>
<evidence type="ECO:0000256" key="9">
    <source>
        <dbReference type="ARBA" id="ARBA00022837"/>
    </source>
</evidence>
<gene>
    <name evidence="22" type="ORF">BEMITA_LOCUS14319</name>
</gene>
<dbReference type="PROSITE" id="PS01166">
    <property type="entry name" value="RNA_POL_BETA"/>
    <property type="match status" value="1"/>
</dbReference>
<dbReference type="CDD" id="cd21505">
    <property type="entry name" value="PPP2R3C"/>
    <property type="match status" value="1"/>
</dbReference>
<dbReference type="SUPFAM" id="SSF47473">
    <property type="entry name" value="EF-hand"/>
    <property type="match status" value="1"/>
</dbReference>
<evidence type="ECO:0000259" key="17">
    <source>
        <dbReference type="Pfam" id="PF04560"/>
    </source>
</evidence>
<keyword evidence="3 15" id="KW-0240">DNA-directed RNA polymerase</keyword>
<dbReference type="Gene3D" id="1.10.238.10">
    <property type="entry name" value="EF-hand"/>
    <property type="match status" value="1"/>
</dbReference>
<evidence type="ECO:0000256" key="13">
    <source>
        <dbReference type="ARBA" id="ARBA00048552"/>
    </source>
</evidence>
<dbReference type="GO" id="GO:0003899">
    <property type="term" value="F:DNA-directed RNA polymerase activity"/>
    <property type="evidence" value="ECO:0007669"/>
    <property type="project" value="UniProtKB-EC"/>
</dbReference>
<dbReference type="Gene3D" id="2.40.270.10">
    <property type="entry name" value="DNA-directed RNA polymerase, subunit 2, domain 6"/>
    <property type="match status" value="1"/>
</dbReference>
<proteinExistence type="inferred from homology"/>
<dbReference type="InterPro" id="IPR011992">
    <property type="entry name" value="EF-hand-dom_pair"/>
</dbReference>
<dbReference type="Gene3D" id="3.90.1800.10">
    <property type="entry name" value="RNA polymerase alpha subunit dimerisation domain"/>
    <property type="match status" value="1"/>
</dbReference>
<comment type="similarity">
    <text evidence="2 14">Belongs to the RNA polymerase beta chain family.</text>
</comment>
<evidence type="ECO:0000256" key="10">
    <source>
        <dbReference type="ARBA" id="ARBA00022842"/>
    </source>
</evidence>
<evidence type="ECO:0000259" key="18">
    <source>
        <dbReference type="Pfam" id="PF04561"/>
    </source>
</evidence>
<dbReference type="InterPro" id="IPR007642">
    <property type="entry name" value="RNA_pol_Rpb2_2"/>
</dbReference>
<evidence type="ECO:0000256" key="3">
    <source>
        <dbReference type="ARBA" id="ARBA00022478"/>
    </source>
</evidence>
<evidence type="ECO:0000256" key="4">
    <source>
        <dbReference type="ARBA" id="ARBA00022679"/>
    </source>
</evidence>
<dbReference type="Gene3D" id="2.40.50.150">
    <property type="match status" value="1"/>
</dbReference>
<dbReference type="Gene3D" id="3.90.1100.10">
    <property type="match status" value="1"/>
</dbReference>
<evidence type="ECO:0000256" key="14">
    <source>
        <dbReference type="RuleBase" id="RU000434"/>
    </source>
</evidence>
<dbReference type="InterPro" id="IPR007645">
    <property type="entry name" value="RNA_pol_Rpb2_3"/>
</dbReference>
<evidence type="ECO:0000256" key="11">
    <source>
        <dbReference type="ARBA" id="ARBA00023163"/>
    </source>
</evidence>
<dbReference type="GO" id="GO:0006367">
    <property type="term" value="P:transcription initiation at RNA polymerase II promoter"/>
    <property type="evidence" value="ECO:0007669"/>
    <property type="project" value="UniProtKB-ARBA"/>
</dbReference>
<feature type="domain" description="RNA polymerase Rpb2" evidence="21">
    <location>
        <begin position="770"/>
        <end position="818"/>
    </location>
</feature>
<keyword evidence="10" id="KW-0460">Magnesium</keyword>
<feature type="domain" description="RNA polymerase Rpb2" evidence="18">
    <location>
        <begin position="414"/>
        <end position="511"/>
    </location>
</feature>
<keyword evidence="6" id="KW-0479">Metal-binding</keyword>
<reference evidence="22" key="1">
    <citation type="submission" date="2021-12" db="EMBL/GenBank/DDBJ databases">
        <authorList>
            <person name="King R."/>
        </authorList>
    </citation>
    <scope>NUCLEOTIDE SEQUENCE</scope>
</reference>
<dbReference type="Pfam" id="PF04566">
    <property type="entry name" value="RNA_pol_Rpb2_4"/>
    <property type="match status" value="1"/>
</dbReference>
<evidence type="ECO:0000256" key="6">
    <source>
        <dbReference type="ARBA" id="ARBA00022723"/>
    </source>
</evidence>
<evidence type="ECO:0000259" key="20">
    <source>
        <dbReference type="Pfam" id="PF04566"/>
    </source>
</evidence>
<dbReference type="CDD" id="cd00653">
    <property type="entry name" value="RNA_pol_B_RPB2"/>
    <property type="match status" value="1"/>
</dbReference>
<dbReference type="Pfam" id="PF00562">
    <property type="entry name" value="RNA_pol_Rpb2_6"/>
    <property type="match status" value="1"/>
</dbReference>
<dbReference type="GO" id="GO:0003677">
    <property type="term" value="F:DNA binding"/>
    <property type="evidence" value="ECO:0007669"/>
    <property type="project" value="InterPro"/>
</dbReference>
<evidence type="ECO:0000313" key="22">
    <source>
        <dbReference type="EMBL" id="CAH0396231.1"/>
    </source>
</evidence>
<dbReference type="InterPro" id="IPR007646">
    <property type="entry name" value="RNA_pol_Rpb2_4"/>
</dbReference>
<dbReference type="Pfam" id="PF04560">
    <property type="entry name" value="RNA_pol_Rpb2_7"/>
    <property type="match status" value="1"/>
</dbReference>
<dbReference type="Pfam" id="PF04565">
    <property type="entry name" value="RNA_pol_Rpb2_3"/>
    <property type="match status" value="1"/>
</dbReference>
<dbReference type="InterPro" id="IPR037033">
    <property type="entry name" value="DNA-dir_RNAP_su2_hyb_sf"/>
</dbReference>
<dbReference type="FunFam" id="3.90.1800.10:FF:000002">
    <property type="entry name" value="DNA-directed RNA polymerase subunit beta"/>
    <property type="match status" value="1"/>
</dbReference>
<keyword evidence="8" id="KW-0862">Zinc</keyword>
<dbReference type="FunFam" id="2.40.270.10:FF:000006">
    <property type="entry name" value="DNA-directed RNA polymerase subunit beta"/>
    <property type="match status" value="1"/>
</dbReference>
<evidence type="ECO:0000256" key="5">
    <source>
        <dbReference type="ARBA" id="ARBA00022695"/>
    </source>
</evidence>
<dbReference type="FunFam" id="1.10.238.10:FF:000091">
    <property type="entry name" value="Serine/threonine-protein phosphatase 2A regulatory subunit B'' subunit gamma"/>
    <property type="match status" value="1"/>
</dbReference>
<sequence length="1293" mass="148299">MDLKDLLQELTQCSHSGDTASGKNKNDKKEKEVEHFLQFYKSLKDDDEESTDKTYSEIPKFYFKLPKENEIFLQKLREEARAFSLQRRSFGLLDNNDLKALWALLDKYHSPPIVSEEQFINYDDFKKVAAHADPKCRKYFTPSVFAKLQHGDIYGRVSIMALFNYIMRKVWLHQTRIGLSLYDVTGQGFLREVDLENYILELIPTLPQLDGLEKSFHSFYVCTAVRKFIFFLDPLRTGKVRIQDILACSFLDDLLELRDEDLPKDSLEANWFSATSALRVYGQYLNLDKDHNGMLSKEELAGYGTGTLTSIFIDRVFQECLTYDGEMDYKTYLDFVLALENRQEPQALQYLFRILDINNQGYLDTFCLNYFFRAIQQQMNEHKQDPVSFQDVKDEIFDMTKPADPTKITLQDLLNRFVKPSLDEAFVIQEQNVALNFIGARGARPGVTKDKRIKYAREILQKEMLPHVGVSDFCETKKAYFLGYMVHRLLLAALGRRELDDRDHYGNKRLDLAGPLLAFLFRGLFKNLMKEVRMYAQKFIDRGKDFNMELAIKTKIITDGLRYSLATGNWGDQKKAHQARAGVSQVLNRLTFASTLSHLRRVNSPIGRDGKLAKPRQLHNTLWGMICPAETPEGAAVGLVKNLALMAYISVGSQPSPILEFLEEWSMENLEEIAPSAIADATKIFVNGCWVGIHRDPEQLMGTLRKLRRQMDIIVSEVSIIRDIRDREIRIYTDAGRICRPLLIVENQTLLLKRSHVDNLKQRDYNNYKWQELVSSGVVEYIDTLEEETTMIAMSPEDLRQDKEYAYCTTYTHCEIHPAMILGVCASIIPFPDHNQSPRNTYQSAMGKQAMGVYITNYHVRMDTLAHVLYYPHKPLVTTRSMEYLRFRELPAGINSIVAILCYTGYNQEDSVILNASAVERGFFRSVFFRSYKDSESKRIGDQEEQFEKPNRSTCQGMRNAIYDKLDDDGIIAPGLRVSGDDVVIGKTITLPENDDELEGTTKRYSKRDASTFLRNSETGIVDQVMLTLNSEGYKFCKIRVRSVRIPQIGDKFASRHGQKGTCGIQYRQEDMPFTCEGLAPDIIINPHAIPSRMTIGHLIECLQGKVSSNKGEIGDATPFNDAVNVQKISTLLQEYGYQLRGNEVMYNGHSGRKINAQVFLGPTYYQRLKHMVDDKIHSRARGPVQILVRQPMEGRARDGGLRFGEMERDCQISHGAAQFLRERLFEVSDPYRIHVCNYCGLIAIANLRNNTFECKGCKNKTQISQVRLPYAAKLLFQELMAMNIAPRLMVVS</sequence>
<dbReference type="FunFam" id="2.40.50.150:FF:000002">
    <property type="entry name" value="DNA-directed RNA polymerase subunit beta"/>
    <property type="match status" value="1"/>
</dbReference>
<dbReference type="Proteomes" id="UP001152759">
    <property type="component" value="Chromosome 9"/>
</dbReference>
<dbReference type="PANTHER" id="PTHR20856">
    <property type="entry name" value="DNA-DIRECTED RNA POLYMERASE I SUBUNIT 2"/>
    <property type="match status" value="1"/>
</dbReference>
<keyword evidence="4 15" id="KW-0808">Transferase</keyword>
<comment type="function">
    <text evidence="15">DNA-dependent RNA polymerase catalyzes the transcription of DNA into RNA using the four ribonucleoside triphosphates as substrates.</text>
</comment>
<dbReference type="InterPro" id="IPR015712">
    <property type="entry name" value="DNA-dir_RNA_pol_su2"/>
</dbReference>
<dbReference type="EMBL" id="OU963870">
    <property type="protein sequence ID" value="CAH0396231.1"/>
    <property type="molecule type" value="Genomic_DNA"/>
</dbReference>
<accession>A0A9P0FA27</accession>
<keyword evidence="5 15" id="KW-0548">Nucleotidyltransferase</keyword>
<keyword evidence="11 15" id="KW-0804">Transcription</keyword>
<feature type="domain" description="RNA polymerase Rpb2" evidence="19">
    <location>
        <begin position="585"/>
        <end position="649"/>
    </location>
</feature>
<dbReference type="InterPro" id="IPR007120">
    <property type="entry name" value="DNA-dir_RNAP_su2_dom"/>
</dbReference>
<dbReference type="GO" id="GO:0005665">
    <property type="term" value="C:RNA polymerase II, core complex"/>
    <property type="evidence" value="ECO:0007669"/>
    <property type="project" value="UniProtKB-ARBA"/>
</dbReference>
<dbReference type="FunFam" id="3.90.1100.10:FF:000005">
    <property type="entry name" value="DNA-directed RNA polymerase subunit beta"/>
    <property type="match status" value="1"/>
</dbReference>
<evidence type="ECO:0000256" key="12">
    <source>
        <dbReference type="ARBA" id="ARBA00023242"/>
    </source>
</evidence>
<dbReference type="Pfam" id="PF04567">
    <property type="entry name" value="RNA_pol_Rpb2_5"/>
    <property type="match status" value="1"/>
</dbReference>
<dbReference type="InterPro" id="IPR018247">
    <property type="entry name" value="EF_Hand_1_Ca_BS"/>
</dbReference>
<dbReference type="EC" id="2.7.7.6" evidence="15"/>
<keyword evidence="7" id="KW-0863">Zinc-finger</keyword>
<dbReference type="InterPro" id="IPR007641">
    <property type="entry name" value="RNA_pol_Rpb2_7"/>
</dbReference>
<dbReference type="InterPro" id="IPR007121">
    <property type="entry name" value="RNA_pol_bsu_CS"/>
</dbReference>
<dbReference type="InterPro" id="IPR014724">
    <property type="entry name" value="RNA_pol_RPB2_OB-fold"/>
</dbReference>
<dbReference type="GO" id="GO:0008270">
    <property type="term" value="F:zinc ion binding"/>
    <property type="evidence" value="ECO:0007669"/>
    <property type="project" value="UniProtKB-KW"/>
</dbReference>
<keyword evidence="12" id="KW-0539">Nucleus</keyword>
<dbReference type="FunFam" id="3.90.1070.20:FF:000001">
    <property type="entry name" value="DNA-directed RNA polymerase subunit beta"/>
    <property type="match status" value="1"/>
</dbReference>
<feature type="domain" description="RNA polymerase Rpb2" evidence="17">
    <location>
        <begin position="1200"/>
        <end position="1290"/>
    </location>
</feature>
<keyword evidence="9" id="KW-0106">Calcium</keyword>